<protein>
    <submittedName>
        <fullName evidence="2">Nucleotidyltransferase domain-containing protein</fullName>
    </submittedName>
</protein>
<sequence>MQTRYQIIKASQAAAHLKRLDLLATELRGASREMGVEISFFGSYAEGRVDERSDLDIAIPDDIPASLKRDIVDVMERIAASRGISIDIVSRTSSREIRCELF</sequence>
<dbReference type="EMBL" id="JAFBWN010000043">
    <property type="protein sequence ID" value="MBM2357551.1"/>
    <property type="molecule type" value="Genomic_DNA"/>
</dbReference>
<evidence type="ECO:0000259" key="1">
    <source>
        <dbReference type="Pfam" id="PF01909"/>
    </source>
</evidence>
<dbReference type="Pfam" id="PF01909">
    <property type="entry name" value="NTP_transf_2"/>
    <property type="match status" value="1"/>
</dbReference>
<evidence type="ECO:0000313" key="3">
    <source>
        <dbReference type="Proteomes" id="UP000809337"/>
    </source>
</evidence>
<evidence type="ECO:0000313" key="2">
    <source>
        <dbReference type="EMBL" id="MBM2357551.1"/>
    </source>
</evidence>
<dbReference type="RefSeq" id="WP_231036357.1">
    <property type="nucleotide sequence ID" value="NZ_JAJNGX010000043.1"/>
</dbReference>
<feature type="domain" description="Polymerase nucleotidyl transferase" evidence="1">
    <location>
        <begin position="32"/>
        <end position="89"/>
    </location>
</feature>
<accession>A0A9Q2RXF8</accession>
<dbReference type="Proteomes" id="UP000809337">
    <property type="component" value="Unassembled WGS sequence"/>
</dbReference>
<name>A0A9Q2RXF8_9RHOB</name>
<dbReference type="InterPro" id="IPR002934">
    <property type="entry name" value="Polymerase_NTP_transf_dom"/>
</dbReference>
<dbReference type="InterPro" id="IPR043519">
    <property type="entry name" value="NT_sf"/>
</dbReference>
<dbReference type="GO" id="GO:0016779">
    <property type="term" value="F:nucleotidyltransferase activity"/>
    <property type="evidence" value="ECO:0007669"/>
    <property type="project" value="InterPro"/>
</dbReference>
<dbReference type="Gene3D" id="3.30.460.10">
    <property type="entry name" value="Beta Polymerase, domain 2"/>
    <property type="match status" value="1"/>
</dbReference>
<dbReference type="SUPFAM" id="SSF81301">
    <property type="entry name" value="Nucleotidyltransferase"/>
    <property type="match status" value="1"/>
</dbReference>
<proteinExistence type="predicted"/>
<dbReference type="AlphaFoldDB" id="A0A9Q2RXF8"/>
<organism evidence="2 3">
    <name type="scientific">Pseudosulfitobacter pseudonitzschiae</name>
    <dbReference type="NCBI Taxonomy" id="1402135"/>
    <lineage>
        <taxon>Bacteria</taxon>
        <taxon>Pseudomonadati</taxon>
        <taxon>Pseudomonadota</taxon>
        <taxon>Alphaproteobacteria</taxon>
        <taxon>Rhodobacterales</taxon>
        <taxon>Roseobacteraceae</taxon>
        <taxon>Pseudosulfitobacter</taxon>
    </lineage>
</organism>
<comment type="caution">
    <text evidence="2">The sequence shown here is derived from an EMBL/GenBank/DDBJ whole genome shotgun (WGS) entry which is preliminary data.</text>
</comment>
<gene>
    <name evidence="2" type="ORF">JQX14_23665</name>
</gene>
<reference evidence="2" key="1">
    <citation type="submission" date="2021-01" db="EMBL/GenBank/DDBJ databases">
        <title>Diatom-associated Roseobacters Show Island Model of Population Structure.</title>
        <authorList>
            <person name="Qu L."/>
            <person name="Feng X."/>
            <person name="Chen Y."/>
            <person name="Li L."/>
            <person name="Wang X."/>
            <person name="Hu Z."/>
            <person name="Wang H."/>
            <person name="Luo H."/>
        </authorList>
    </citation>
    <scope>NUCLEOTIDE SEQUENCE</scope>
    <source>
        <strain evidence="2">SM26-45</strain>
    </source>
</reference>